<sequence>MFYQNLFSKNMSFYQNLFLRFMSFYQNLCCKSVVIYVIKNLNFPVGKEKAARISCENILAALYGSLKKLYFLS</sequence>
<dbReference type="Proteomes" id="UP000286077">
    <property type="component" value="Unassembled WGS sequence"/>
</dbReference>
<dbReference type="EMBL" id="QSFW01000016">
    <property type="protein sequence ID" value="RHA86203.1"/>
    <property type="molecule type" value="Genomic_DNA"/>
</dbReference>
<name>A0AA92UZH6_9BACT</name>
<dbReference type="AlphaFoldDB" id="A0AA92UZH6"/>
<dbReference type="Proteomes" id="UP000284990">
    <property type="component" value="Unassembled WGS sequence"/>
</dbReference>
<gene>
    <name evidence="2" type="ORF">DW916_08820</name>
    <name evidence="1" type="ORF">DWV60_05520</name>
</gene>
<evidence type="ECO:0000313" key="3">
    <source>
        <dbReference type="Proteomes" id="UP000284990"/>
    </source>
</evidence>
<comment type="caution">
    <text evidence="2">The sequence shown here is derived from an EMBL/GenBank/DDBJ whole genome shotgun (WGS) entry which is preliminary data.</text>
</comment>
<protein>
    <submittedName>
        <fullName evidence="2">Uncharacterized protein</fullName>
    </submittedName>
</protein>
<reference evidence="3 4" key="1">
    <citation type="submission" date="2018-08" db="EMBL/GenBank/DDBJ databases">
        <title>A genome reference for cultivated species of the human gut microbiota.</title>
        <authorList>
            <person name="Zou Y."/>
            <person name="Xue W."/>
            <person name="Luo G."/>
        </authorList>
    </citation>
    <scope>NUCLEOTIDE SEQUENCE [LARGE SCALE GENOMIC DNA]</scope>
    <source>
        <strain evidence="1 4">AF11-14</strain>
        <strain evidence="2 3">AM42-23AC</strain>
    </source>
</reference>
<evidence type="ECO:0000313" key="1">
    <source>
        <dbReference type="EMBL" id="RGW69140.1"/>
    </source>
</evidence>
<evidence type="ECO:0000313" key="4">
    <source>
        <dbReference type="Proteomes" id="UP000286077"/>
    </source>
</evidence>
<organism evidence="2 3">
    <name type="scientific">Segatella copri</name>
    <dbReference type="NCBI Taxonomy" id="165179"/>
    <lineage>
        <taxon>Bacteria</taxon>
        <taxon>Pseudomonadati</taxon>
        <taxon>Bacteroidota</taxon>
        <taxon>Bacteroidia</taxon>
        <taxon>Bacteroidales</taxon>
        <taxon>Prevotellaceae</taxon>
        <taxon>Segatella</taxon>
    </lineage>
</organism>
<accession>A0AA92UZH6</accession>
<evidence type="ECO:0000313" key="2">
    <source>
        <dbReference type="EMBL" id="RHA86203.1"/>
    </source>
</evidence>
<dbReference type="EMBL" id="QSAQ01000010">
    <property type="protein sequence ID" value="RGW69140.1"/>
    <property type="molecule type" value="Genomic_DNA"/>
</dbReference>
<proteinExistence type="predicted"/>